<dbReference type="EMBL" id="LXQA011303608">
    <property type="protein sequence ID" value="MCI92526.1"/>
    <property type="molecule type" value="Genomic_DNA"/>
</dbReference>
<feature type="region of interest" description="Disordered" evidence="1">
    <location>
        <begin position="1"/>
        <end position="48"/>
    </location>
</feature>
<accession>A0A392VWE0</accession>
<feature type="non-terminal residue" evidence="2">
    <location>
        <position position="68"/>
    </location>
</feature>
<organism evidence="2 3">
    <name type="scientific">Trifolium medium</name>
    <dbReference type="NCBI Taxonomy" id="97028"/>
    <lineage>
        <taxon>Eukaryota</taxon>
        <taxon>Viridiplantae</taxon>
        <taxon>Streptophyta</taxon>
        <taxon>Embryophyta</taxon>
        <taxon>Tracheophyta</taxon>
        <taxon>Spermatophyta</taxon>
        <taxon>Magnoliopsida</taxon>
        <taxon>eudicotyledons</taxon>
        <taxon>Gunneridae</taxon>
        <taxon>Pentapetalae</taxon>
        <taxon>rosids</taxon>
        <taxon>fabids</taxon>
        <taxon>Fabales</taxon>
        <taxon>Fabaceae</taxon>
        <taxon>Papilionoideae</taxon>
        <taxon>50 kb inversion clade</taxon>
        <taxon>NPAAA clade</taxon>
        <taxon>Hologalegina</taxon>
        <taxon>IRL clade</taxon>
        <taxon>Trifolieae</taxon>
        <taxon>Trifolium</taxon>
    </lineage>
</organism>
<dbReference type="AlphaFoldDB" id="A0A392VWE0"/>
<comment type="caution">
    <text evidence="2">The sequence shown here is derived from an EMBL/GenBank/DDBJ whole genome shotgun (WGS) entry which is preliminary data.</text>
</comment>
<proteinExistence type="predicted"/>
<feature type="compositionally biased region" description="Polar residues" evidence="1">
    <location>
        <begin position="8"/>
        <end position="24"/>
    </location>
</feature>
<name>A0A392VWE0_9FABA</name>
<evidence type="ECO:0000313" key="3">
    <source>
        <dbReference type="Proteomes" id="UP000265520"/>
    </source>
</evidence>
<feature type="non-terminal residue" evidence="2">
    <location>
        <position position="1"/>
    </location>
</feature>
<protein>
    <submittedName>
        <fullName evidence="2">Uncharacterized protein</fullName>
    </submittedName>
</protein>
<reference evidence="2 3" key="1">
    <citation type="journal article" date="2018" name="Front. Plant Sci.">
        <title>Red Clover (Trifolium pratense) and Zigzag Clover (T. medium) - A Picture of Genomic Similarities and Differences.</title>
        <authorList>
            <person name="Dluhosova J."/>
            <person name="Istvanek J."/>
            <person name="Nedelnik J."/>
            <person name="Repkova J."/>
        </authorList>
    </citation>
    <scope>NUCLEOTIDE SEQUENCE [LARGE SCALE GENOMIC DNA]</scope>
    <source>
        <strain evidence="3">cv. 10/8</strain>
        <tissue evidence="2">Leaf</tissue>
    </source>
</reference>
<sequence>DDVLESPTVDSPQPEESTEPGNEQQSDRIEHPTPAPVLRRSSRIPVPNRKYMSYMLLTDEGEPEDYAE</sequence>
<keyword evidence="3" id="KW-1185">Reference proteome</keyword>
<evidence type="ECO:0000313" key="2">
    <source>
        <dbReference type="EMBL" id="MCI92526.1"/>
    </source>
</evidence>
<dbReference type="Proteomes" id="UP000265520">
    <property type="component" value="Unassembled WGS sequence"/>
</dbReference>
<evidence type="ECO:0000256" key="1">
    <source>
        <dbReference type="SAM" id="MobiDB-lite"/>
    </source>
</evidence>